<sequence length="445" mass="52266">MKVGRNELCPCGSGKKYKKCCMEKDLIDETLSQHDVDNEQMLFPEAADSSTDQIDEFCDDFEAKNYEDKVACVIDAIDNLIFIDDMAFDMLDILYQESCKHNDRFRFNELLQMLKKKDPFTYKKDKAFYLSWSIINLLVEKKYDQIPEFTKELARMAGENIDEFFGIIDALSYHNQLAMVIDALPIARRKIHNNAEIVSSAIKEFNIIATTNIIFSFFEKDLAVDAHDPALLKKLNLYIELDVNMLEEYLIYITNKSNRKWATNDFPYTRISRASQYDYYQKKKKRKKSLFEENIAYFCAAFLGYLRHSENIPYGKAYLGSNEIMEYLIIRVSGDYEFNVGLHKKRFIESAFMLLPEEESLTIYLGIILSFFNCQYYRAAAMLEMLPYWLKFMKCNDLLTESEEAVCKKELQIIFKEAYKLFENYNQDPTIFDNIKKINPPSFVC</sequence>
<dbReference type="Proteomes" id="UP000178943">
    <property type="component" value="Unassembled WGS sequence"/>
</dbReference>
<comment type="caution">
    <text evidence="1">The sequence shown here is derived from an EMBL/GenBank/DDBJ whole genome shotgun (WGS) entry which is preliminary data.</text>
</comment>
<dbReference type="Gene3D" id="3.10.450.50">
    <property type="match status" value="1"/>
</dbReference>
<dbReference type="InterPro" id="IPR004027">
    <property type="entry name" value="SEC_C_motif"/>
</dbReference>
<organism evidence="1 2">
    <name type="scientific">Candidatus Fischerbacteria bacterium RBG_13_37_8</name>
    <dbReference type="NCBI Taxonomy" id="1817863"/>
    <lineage>
        <taxon>Bacteria</taxon>
        <taxon>Candidatus Fischeribacteriota</taxon>
    </lineage>
</organism>
<name>A0A1F5VST2_9BACT</name>
<accession>A0A1F5VST2</accession>
<dbReference type="STRING" id="1817863.A2Y62_06365"/>
<dbReference type="EMBL" id="MFGW01000097">
    <property type="protein sequence ID" value="OGF66141.1"/>
    <property type="molecule type" value="Genomic_DNA"/>
</dbReference>
<proteinExistence type="predicted"/>
<dbReference type="SUPFAM" id="SSF103642">
    <property type="entry name" value="Sec-C motif"/>
    <property type="match status" value="1"/>
</dbReference>
<dbReference type="Pfam" id="PF02810">
    <property type="entry name" value="SEC-C"/>
    <property type="match status" value="1"/>
</dbReference>
<evidence type="ECO:0000313" key="1">
    <source>
        <dbReference type="EMBL" id="OGF66141.1"/>
    </source>
</evidence>
<reference evidence="1 2" key="1">
    <citation type="journal article" date="2016" name="Nat. Commun.">
        <title>Thousands of microbial genomes shed light on interconnected biogeochemical processes in an aquifer system.</title>
        <authorList>
            <person name="Anantharaman K."/>
            <person name="Brown C.T."/>
            <person name="Hug L.A."/>
            <person name="Sharon I."/>
            <person name="Castelle C.J."/>
            <person name="Probst A.J."/>
            <person name="Thomas B.C."/>
            <person name="Singh A."/>
            <person name="Wilkins M.J."/>
            <person name="Karaoz U."/>
            <person name="Brodie E.L."/>
            <person name="Williams K.H."/>
            <person name="Hubbard S.S."/>
            <person name="Banfield J.F."/>
        </authorList>
    </citation>
    <scope>NUCLEOTIDE SEQUENCE [LARGE SCALE GENOMIC DNA]</scope>
</reference>
<protein>
    <submittedName>
        <fullName evidence="1">Uncharacterized protein</fullName>
    </submittedName>
</protein>
<dbReference type="AlphaFoldDB" id="A0A1F5VST2"/>
<evidence type="ECO:0000313" key="2">
    <source>
        <dbReference type="Proteomes" id="UP000178943"/>
    </source>
</evidence>
<gene>
    <name evidence="1" type="ORF">A2Y62_06365</name>
</gene>